<evidence type="ECO:0000256" key="3">
    <source>
        <dbReference type="ARBA" id="ARBA00022771"/>
    </source>
</evidence>
<comment type="subcellular location">
    <subcellularLocation>
        <location evidence="1">Nucleus</location>
    </subcellularLocation>
</comment>
<evidence type="ECO:0000256" key="5">
    <source>
        <dbReference type="ARBA" id="ARBA00023242"/>
    </source>
</evidence>
<dbReference type="PANTHER" id="PTHR46481:SF10">
    <property type="entry name" value="ZINC FINGER BED DOMAIN-CONTAINING PROTEIN 39"/>
    <property type="match status" value="1"/>
</dbReference>
<dbReference type="InterPro" id="IPR008906">
    <property type="entry name" value="HATC_C_dom"/>
</dbReference>
<evidence type="ECO:0000313" key="7">
    <source>
        <dbReference type="EMBL" id="KAJ8870921.1"/>
    </source>
</evidence>
<evidence type="ECO:0000313" key="8">
    <source>
        <dbReference type="Proteomes" id="UP001159363"/>
    </source>
</evidence>
<dbReference type="Proteomes" id="UP001159363">
    <property type="component" value="Chromosome 11"/>
</dbReference>
<dbReference type="EMBL" id="JARBHB010000012">
    <property type="protein sequence ID" value="KAJ8870921.1"/>
    <property type="molecule type" value="Genomic_DNA"/>
</dbReference>
<organism evidence="7 8">
    <name type="scientific">Dryococelus australis</name>
    <dbReference type="NCBI Taxonomy" id="614101"/>
    <lineage>
        <taxon>Eukaryota</taxon>
        <taxon>Metazoa</taxon>
        <taxon>Ecdysozoa</taxon>
        <taxon>Arthropoda</taxon>
        <taxon>Hexapoda</taxon>
        <taxon>Insecta</taxon>
        <taxon>Pterygota</taxon>
        <taxon>Neoptera</taxon>
        <taxon>Polyneoptera</taxon>
        <taxon>Phasmatodea</taxon>
        <taxon>Verophasmatodea</taxon>
        <taxon>Anareolatae</taxon>
        <taxon>Phasmatidae</taxon>
        <taxon>Eurycanthinae</taxon>
        <taxon>Dryococelus</taxon>
    </lineage>
</organism>
<comment type="caution">
    <text evidence="7">The sequence shown here is derived from an EMBL/GenBank/DDBJ whole genome shotgun (WGS) entry which is preliminary data.</text>
</comment>
<protein>
    <recommendedName>
        <fullName evidence="6">HAT C-terminal dimerisation domain-containing protein</fullName>
    </recommendedName>
</protein>
<name>A0ABQ9GET9_9NEOP</name>
<dbReference type="Pfam" id="PF05699">
    <property type="entry name" value="Dimer_Tnp_hAT"/>
    <property type="match status" value="1"/>
</dbReference>
<keyword evidence="3" id="KW-0863">Zinc-finger</keyword>
<reference evidence="7 8" key="1">
    <citation type="submission" date="2023-02" db="EMBL/GenBank/DDBJ databases">
        <title>LHISI_Scaffold_Assembly.</title>
        <authorList>
            <person name="Stuart O.P."/>
            <person name="Cleave R."/>
            <person name="Magrath M.J.L."/>
            <person name="Mikheyev A.S."/>
        </authorList>
    </citation>
    <scope>NUCLEOTIDE SEQUENCE [LARGE SCALE GENOMIC DNA]</scope>
    <source>
        <strain evidence="7">Daus_M_001</strain>
        <tissue evidence="7">Leg muscle</tissue>
    </source>
</reference>
<evidence type="ECO:0000256" key="1">
    <source>
        <dbReference type="ARBA" id="ARBA00004123"/>
    </source>
</evidence>
<evidence type="ECO:0000256" key="4">
    <source>
        <dbReference type="ARBA" id="ARBA00022833"/>
    </source>
</evidence>
<proteinExistence type="predicted"/>
<feature type="domain" description="HAT C-terminal dimerisation" evidence="6">
    <location>
        <begin position="94"/>
        <end position="164"/>
    </location>
</feature>
<keyword evidence="4" id="KW-0862">Zinc</keyword>
<dbReference type="PANTHER" id="PTHR46481">
    <property type="entry name" value="ZINC FINGER BED DOMAIN-CONTAINING PROTEIN 4"/>
    <property type="match status" value="1"/>
</dbReference>
<dbReference type="InterPro" id="IPR012337">
    <property type="entry name" value="RNaseH-like_sf"/>
</dbReference>
<dbReference type="SUPFAM" id="SSF53098">
    <property type="entry name" value="Ribonuclease H-like"/>
    <property type="match status" value="1"/>
</dbReference>
<sequence length="224" mass="25528">MNLFKTNTHGRTLPSTCSKRLVEKTHCNNNHSTMKVQFNKKKLLIDIVKFHSRNSSQKMLARRPLWTICAQRMSDSSDQHGPAQHTLSENESTLTHYLNEPILPITADIFQYWYHPPHLKFKTLAKKFLGLPPSTVNSEHLFSVAGNISDKKRNRLYPQTLQKFSYRNQFSSELAHLYPALAVLRWGEVGHRVRLSVGQHAGKHATLLLSAPVHPTGNFAPQTS</sequence>
<keyword evidence="2" id="KW-0479">Metal-binding</keyword>
<gene>
    <name evidence="7" type="ORF">PR048_027223</name>
</gene>
<evidence type="ECO:0000256" key="2">
    <source>
        <dbReference type="ARBA" id="ARBA00022723"/>
    </source>
</evidence>
<dbReference type="InterPro" id="IPR052035">
    <property type="entry name" value="ZnF_BED_domain_contain"/>
</dbReference>
<accession>A0ABQ9GET9</accession>
<keyword evidence="5" id="KW-0539">Nucleus</keyword>
<evidence type="ECO:0000259" key="6">
    <source>
        <dbReference type="Pfam" id="PF05699"/>
    </source>
</evidence>
<keyword evidence="8" id="KW-1185">Reference proteome</keyword>